<dbReference type="Proteomes" id="UP000027451">
    <property type="component" value="Unassembled WGS sequence"/>
</dbReference>
<keyword evidence="1" id="KW-0812">Transmembrane</keyword>
<protein>
    <submittedName>
        <fullName evidence="2">Uncharacterized protein</fullName>
    </submittedName>
</protein>
<evidence type="ECO:0000313" key="2">
    <source>
        <dbReference type="EMBL" id="KDR34260.1"/>
    </source>
</evidence>
<evidence type="ECO:0000256" key="1">
    <source>
        <dbReference type="SAM" id="Phobius"/>
    </source>
</evidence>
<reference evidence="2 3" key="1">
    <citation type="submission" date="2014-03" db="EMBL/GenBank/DDBJ databases">
        <title>Draft Genome Sequences of Four Burkholderia Strains.</title>
        <authorList>
            <person name="Liu X.Y."/>
            <person name="Li C.X."/>
            <person name="Xu J.H."/>
        </authorList>
    </citation>
    <scope>NUCLEOTIDE SEQUENCE [LARGE SCALE GENOMIC DNA]</scope>
    <source>
        <strain evidence="2 3">OP-1</strain>
    </source>
</reference>
<proteinExistence type="predicted"/>
<feature type="transmembrane region" description="Helical" evidence="1">
    <location>
        <begin position="21"/>
        <end position="43"/>
    </location>
</feature>
<keyword evidence="1" id="KW-1133">Transmembrane helix</keyword>
<keyword evidence="3" id="KW-1185">Reference proteome</keyword>
<dbReference type="RefSeq" id="WP_033536011.1">
    <property type="nucleotide sequence ID" value="NZ_CP084286.1"/>
</dbReference>
<comment type="caution">
    <text evidence="2">The sequence shown here is derived from an EMBL/GenBank/DDBJ whole genome shotgun (WGS) entry which is preliminary data.</text>
</comment>
<dbReference type="EMBL" id="JFHD01000001">
    <property type="protein sequence ID" value="KDR34260.1"/>
    <property type="molecule type" value="Genomic_DNA"/>
</dbReference>
<sequence>MTDANSPSRIIVIERWPFRMHIAFVLGFASANLHWLGFFGAPIRVVNGVHPEPVIRITNKLFQLFRMRDRFCASPR</sequence>
<keyword evidence="1" id="KW-0472">Membrane</keyword>
<organism evidence="2 3">
    <name type="scientific">Caballeronia zhejiangensis</name>
    <dbReference type="NCBI Taxonomy" id="871203"/>
    <lineage>
        <taxon>Bacteria</taxon>
        <taxon>Pseudomonadati</taxon>
        <taxon>Pseudomonadota</taxon>
        <taxon>Betaproteobacteria</taxon>
        <taxon>Burkholderiales</taxon>
        <taxon>Burkholderiaceae</taxon>
        <taxon>Caballeronia</taxon>
    </lineage>
</organism>
<name>A0A656QTQ7_9BURK</name>
<gene>
    <name evidence="2" type="ORF">BG60_01550</name>
</gene>
<evidence type="ECO:0000313" key="3">
    <source>
        <dbReference type="Proteomes" id="UP000027451"/>
    </source>
</evidence>
<accession>A0A656QTQ7</accession>
<dbReference type="AlphaFoldDB" id="A0A656QTQ7"/>